<keyword evidence="2" id="KW-1185">Reference proteome</keyword>
<accession>A0A8J6BZW0</accession>
<comment type="caution">
    <text evidence="1">The sequence shown here is derived from an EMBL/GenBank/DDBJ whole genome shotgun (WGS) entry which is preliminary data.</text>
</comment>
<sequence>MRVLHKHSIRVTNVKRNAEGRNEVENNDSKRKLKKILAGDIPVVSFYGARGTGSSLLANNLFGSRFNVNCDRNHPTKGMQTQMSCLEEAERQRLPALGLPGLQLRRRGRPQRRPSTRPAGLPPLLCRRALHVYPQRCH</sequence>
<dbReference type="AlphaFoldDB" id="A0A8J6BZW0"/>
<dbReference type="Gene3D" id="3.40.50.300">
    <property type="entry name" value="P-loop containing nucleotide triphosphate hydrolases"/>
    <property type="match status" value="1"/>
</dbReference>
<dbReference type="InterPro" id="IPR027417">
    <property type="entry name" value="P-loop_NTPase"/>
</dbReference>
<dbReference type="EMBL" id="JAHDYR010000007">
    <property type="protein sequence ID" value="KAG9395931.1"/>
    <property type="molecule type" value="Genomic_DNA"/>
</dbReference>
<gene>
    <name evidence="1" type="ORF">J8273_2280</name>
</gene>
<evidence type="ECO:0000313" key="1">
    <source>
        <dbReference type="EMBL" id="KAG9395931.1"/>
    </source>
</evidence>
<dbReference type="Proteomes" id="UP000717585">
    <property type="component" value="Unassembled WGS sequence"/>
</dbReference>
<proteinExistence type="predicted"/>
<name>A0A8J6BZW0_9EUKA</name>
<organism evidence="1 2">
    <name type="scientific">Carpediemonas membranifera</name>
    <dbReference type="NCBI Taxonomy" id="201153"/>
    <lineage>
        <taxon>Eukaryota</taxon>
        <taxon>Metamonada</taxon>
        <taxon>Carpediemonas-like organisms</taxon>
        <taxon>Carpediemonas</taxon>
    </lineage>
</organism>
<evidence type="ECO:0000313" key="2">
    <source>
        <dbReference type="Proteomes" id="UP000717585"/>
    </source>
</evidence>
<protein>
    <submittedName>
        <fullName evidence="1">RHD3/Sey1</fullName>
    </submittedName>
</protein>
<reference evidence="1" key="1">
    <citation type="submission" date="2021-05" db="EMBL/GenBank/DDBJ databases">
        <title>A free-living protist that lacks canonical eukaryotic 1 DNA replication and segregation systems.</title>
        <authorList>
            <person name="Salas-Leiva D.E."/>
            <person name="Tromer E.C."/>
            <person name="Curtis B.A."/>
            <person name="Jerlstrom-Hultqvist J."/>
            <person name="Kolisko M."/>
            <person name="Yi Z."/>
            <person name="Salas-Leiva J.S."/>
            <person name="Gallot-Lavallee L."/>
            <person name="Kops G.J.P.L."/>
            <person name="Archibald J.M."/>
            <person name="Simpson A.G.B."/>
            <person name="Roger A.J."/>
        </authorList>
    </citation>
    <scope>NUCLEOTIDE SEQUENCE</scope>
    <source>
        <strain evidence="1">BICM</strain>
    </source>
</reference>